<dbReference type="GO" id="GO:0046872">
    <property type="term" value="F:metal ion binding"/>
    <property type="evidence" value="ECO:0007669"/>
    <property type="project" value="UniProtKB-UniRule"/>
</dbReference>
<gene>
    <name evidence="18" type="ORF">LAESUDRAFT_683247</name>
</gene>
<proteinExistence type="predicted"/>
<keyword evidence="9 15" id="KW-0378">Hydrolase</keyword>
<keyword evidence="13" id="KW-0865">Zymogen</keyword>
<dbReference type="PANTHER" id="PTHR14218">
    <property type="entry name" value="PROTEASE S8 TRIPEPTIDYL PEPTIDASE I CLN2"/>
    <property type="match status" value="1"/>
</dbReference>
<evidence type="ECO:0000256" key="1">
    <source>
        <dbReference type="ARBA" id="ARBA00001910"/>
    </source>
</evidence>
<keyword evidence="14" id="KW-0325">Glycoprotein</keyword>
<dbReference type="InterPro" id="IPR030400">
    <property type="entry name" value="Sedolisin_dom"/>
</dbReference>
<comment type="function">
    <text evidence="2">Secreted tripeptidyl-peptidase which degrades proteins at acidic pHs and is involved in virulence.</text>
</comment>
<comment type="subcellular location">
    <subcellularLocation>
        <location evidence="3">Secreted</location>
        <location evidence="3">Extracellular space</location>
    </subcellularLocation>
</comment>
<keyword evidence="19" id="KW-1185">Reference proteome</keyword>
<dbReference type="EC" id="3.4.14.10" evidence="4"/>
<evidence type="ECO:0000256" key="13">
    <source>
        <dbReference type="ARBA" id="ARBA00023145"/>
    </source>
</evidence>
<dbReference type="Proteomes" id="UP000076871">
    <property type="component" value="Unassembled WGS sequence"/>
</dbReference>
<feature type="binding site" evidence="15">
    <location>
        <position position="628"/>
    </location>
    <ligand>
        <name>Ca(2+)</name>
        <dbReference type="ChEBI" id="CHEBI:29108"/>
    </ligand>
</feature>
<dbReference type="GO" id="GO:0005576">
    <property type="term" value="C:extracellular region"/>
    <property type="evidence" value="ECO:0007669"/>
    <property type="project" value="UniProtKB-SubCell"/>
</dbReference>
<evidence type="ECO:0000256" key="6">
    <source>
        <dbReference type="ARBA" id="ARBA00022670"/>
    </source>
</evidence>
<evidence type="ECO:0000256" key="7">
    <source>
        <dbReference type="ARBA" id="ARBA00022723"/>
    </source>
</evidence>
<keyword evidence="8 16" id="KW-0732">Signal</keyword>
<keyword evidence="7 15" id="KW-0479">Metal-binding</keyword>
<evidence type="ECO:0000256" key="16">
    <source>
        <dbReference type="SAM" id="SignalP"/>
    </source>
</evidence>
<dbReference type="CDD" id="cd04056">
    <property type="entry name" value="Peptidases_S53"/>
    <property type="match status" value="1"/>
</dbReference>
<protein>
    <recommendedName>
        <fullName evidence="4">tripeptidyl-peptidase II</fullName>
        <ecNumber evidence="4">3.4.14.10</ecNumber>
    </recommendedName>
</protein>
<dbReference type="GO" id="GO:0006508">
    <property type="term" value="P:proteolysis"/>
    <property type="evidence" value="ECO:0007669"/>
    <property type="project" value="UniProtKB-KW"/>
</dbReference>
<dbReference type="RefSeq" id="XP_040761748.1">
    <property type="nucleotide sequence ID" value="XM_040905818.1"/>
</dbReference>
<dbReference type="Gene3D" id="3.40.50.200">
    <property type="entry name" value="Peptidase S8/S53 domain"/>
    <property type="match status" value="1"/>
</dbReference>
<name>A0A165D294_9APHY</name>
<dbReference type="SUPFAM" id="SSF52743">
    <property type="entry name" value="Subtilisin-like"/>
    <property type="match status" value="1"/>
</dbReference>
<dbReference type="SMART" id="SM00944">
    <property type="entry name" value="Pro-kuma_activ"/>
    <property type="match status" value="1"/>
</dbReference>
<dbReference type="PROSITE" id="PS51695">
    <property type="entry name" value="SEDOLISIN"/>
    <property type="match status" value="1"/>
</dbReference>
<keyword evidence="6 15" id="KW-0645">Protease</keyword>
<dbReference type="OrthoDB" id="409122at2759"/>
<dbReference type="GO" id="GO:0008240">
    <property type="term" value="F:tripeptidyl-peptidase activity"/>
    <property type="evidence" value="ECO:0007669"/>
    <property type="project" value="UniProtKB-EC"/>
</dbReference>
<dbReference type="GeneID" id="63822847"/>
<dbReference type="EMBL" id="KV427640">
    <property type="protein sequence ID" value="KZT04008.1"/>
    <property type="molecule type" value="Genomic_DNA"/>
</dbReference>
<evidence type="ECO:0000256" key="12">
    <source>
        <dbReference type="ARBA" id="ARBA00023026"/>
    </source>
</evidence>
<dbReference type="FunFam" id="3.40.50.200:FF:000015">
    <property type="entry name" value="Tripeptidyl peptidase A"/>
    <property type="match status" value="1"/>
</dbReference>
<evidence type="ECO:0000256" key="15">
    <source>
        <dbReference type="PROSITE-ProRule" id="PRU01032"/>
    </source>
</evidence>
<dbReference type="InterPro" id="IPR050819">
    <property type="entry name" value="Tripeptidyl-peptidase_I"/>
</dbReference>
<dbReference type="AlphaFoldDB" id="A0A165D294"/>
<dbReference type="CDD" id="cd11377">
    <property type="entry name" value="Pro-peptidase_S53"/>
    <property type="match status" value="1"/>
</dbReference>
<comment type="catalytic activity">
    <reaction evidence="1">
        <text>Release of an N-terminal tripeptide from a polypeptide.</text>
        <dbReference type="EC" id="3.4.14.10"/>
    </reaction>
</comment>
<comment type="cofactor">
    <cofactor evidence="15">
        <name>Ca(2+)</name>
        <dbReference type="ChEBI" id="CHEBI:29108"/>
    </cofactor>
    <text evidence="15">Binds 1 Ca(2+) ion per subunit.</text>
</comment>
<keyword evidence="10 15" id="KW-0720">Serine protease</keyword>
<dbReference type="Pfam" id="PF09286">
    <property type="entry name" value="Pro-kuma_activ"/>
    <property type="match status" value="1"/>
</dbReference>
<feature type="binding site" evidence="15">
    <location>
        <position position="607"/>
    </location>
    <ligand>
        <name>Ca(2+)</name>
        <dbReference type="ChEBI" id="CHEBI:29108"/>
    </ligand>
</feature>
<reference evidence="18 19" key="1">
    <citation type="journal article" date="2016" name="Mol. Biol. Evol.">
        <title>Comparative Genomics of Early-Diverging Mushroom-Forming Fungi Provides Insights into the Origins of Lignocellulose Decay Capabilities.</title>
        <authorList>
            <person name="Nagy L.G."/>
            <person name="Riley R."/>
            <person name="Tritt A."/>
            <person name="Adam C."/>
            <person name="Daum C."/>
            <person name="Floudas D."/>
            <person name="Sun H."/>
            <person name="Yadav J.S."/>
            <person name="Pangilinan J."/>
            <person name="Larsson K.H."/>
            <person name="Matsuura K."/>
            <person name="Barry K."/>
            <person name="Labutti K."/>
            <person name="Kuo R."/>
            <person name="Ohm R.A."/>
            <person name="Bhattacharya S.S."/>
            <person name="Shirouzu T."/>
            <person name="Yoshinaga Y."/>
            <person name="Martin F.M."/>
            <person name="Grigoriev I.V."/>
            <person name="Hibbett D.S."/>
        </authorList>
    </citation>
    <scope>NUCLEOTIDE SEQUENCE [LARGE SCALE GENOMIC DNA]</scope>
    <source>
        <strain evidence="18 19">93-53</strain>
    </source>
</reference>
<dbReference type="InterPro" id="IPR036852">
    <property type="entry name" value="Peptidase_S8/S53_dom_sf"/>
</dbReference>
<evidence type="ECO:0000256" key="14">
    <source>
        <dbReference type="ARBA" id="ARBA00023180"/>
    </source>
</evidence>
<evidence type="ECO:0000313" key="19">
    <source>
        <dbReference type="Proteomes" id="UP000076871"/>
    </source>
</evidence>
<dbReference type="SUPFAM" id="SSF54897">
    <property type="entry name" value="Protease propeptides/inhibitors"/>
    <property type="match status" value="1"/>
</dbReference>
<dbReference type="GO" id="GO:0004252">
    <property type="term" value="F:serine-type endopeptidase activity"/>
    <property type="evidence" value="ECO:0007669"/>
    <property type="project" value="UniProtKB-UniRule"/>
</dbReference>
<feature type="binding site" evidence="15">
    <location>
        <position position="626"/>
    </location>
    <ligand>
        <name>Ca(2+)</name>
        <dbReference type="ChEBI" id="CHEBI:29108"/>
    </ligand>
</feature>
<evidence type="ECO:0000256" key="5">
    <source>
        <dbReference type="ARBA" id="ARBA00022525"/>
    </source>
</evidence>
<dbReference type="InterPro" id="IPR015366">
    <property type="entry name" value="S53_propep"/>
</dbReference>
<feature type="signal peptide" evidence="16">
    <location>
        <begin position="1"/>
        <end position="25"/>
    </location>
</feature>
<feature type="active site" description="Charge relay system" evidence="15">
    <location>
        <position position="319"/>
    </location>
</feature>
<keyword evidence="5" id="KW-0964">Secreted</keyword>
<keyword evidence="11 15" id="KW-0106">Calcium</keyword>
<dbReference type="PANTHER" id="PTHR14218:SF19">
    <property type="entry name" value="SERINE PROTEASE AORO, PUTATIVE (AFU_ORTHOLOGUE AFUA_6G10250)-RELATED"/>
    <property type="match status" value="1"/>
</dbReference>
<evidence type="ECO:0000256" key="8">
    <source>
        <dbReference type="ARBA" id="ARBA00022729"/>
    </source>
</evidence>
<evidence type="ECO:0000259" key="17">
    <source>
        <dbReference type="PROSITE" id="PS51695"/>
    </source>
</evidence>
<evidence type="ECO:0000313" key="18">
    <source>
        <dbReference type="EMBL" id="KZT04008.1"/>
    </source>
</evidence>
<keyword evidence="12" id="KW-0843">Virulence</keyword>
<sequence>MLLLSRLVIVVTLGLSVAGAPSASSLPVVHESRIHIPAGWAPVRRAEPSMILPFRIGLAQPNLDMIEEFLVDVSHPESPNYGKHWSPAKVAATFRPTQESVDTVSSWLLESGLGPDHVKLIPGGGWIQANVTIEEAEQLLGTEYYVYQFGDDESYTHVACHEKYHLPEHVSRHVELVIPTLHFDVKPKRTPLQFEKRNGAEEDANAHAVGQPGFGTTFPKTTGTLESIASELANCSNAIVPDCLRVLYSFNYTPVSDNERALAIVEYTPQAYVATDLDMFFGEFSPSQIGERPMLNSIDGGFIQTNQTGFDYNGESNLDLQYAMTLVGKTQPVQLYQAGDDVEGASFNNLLDALDGSYCTFEGGDDPEFDAIYPDPYGGYEGPEACGTVTPAYVMSTSYGYNEADLTPAYEERQCAEYAKLGLMGMTILYSSGDYGVAGNGDYCLYSNGTQAAGAPDFNPSFPGTCPYITSVGATQVNPGSTVYEPESACEQVIYSGGGFSNVFAMPSYQKTAVEKYLTDYPPPYSPTIYNSSGNSRGFPDISANGANYVVAIQGEFYLVYGTSCSSPVSASIFSAINDARFAAGKGPIGFINPTIYTSTFMEAFNDITNGSNPGCGTEGFYAEPGWDPVTGVGTPNFTKLVALWLDLP</sequence>
<evidence type="ECO:0000256" key="4">
    <source>
        <dbReference type="ARBA" id="ARBA00012462"/>
    </source>
</evidence>
<dbReference type="STRING" id="1314785.A0A165D294"/>
<evidence type="ECO:0000256" key="3">
    <source>
        <dbReference type="ARBA" id="ARBA00004239"/>
    </source>
</evidence>
<feature type="domain" description="Peptidase S53" evidence="17">
    <location>
        <begin position="238"/>
        <end position="648"/>
    </location>
</feature>
<evidence type="ECO:0000256" key="9">
    <source>
        <dbReference type="ARBA" id="ARBA00022801"/>
    </source>
</evidence>
<feature type="active site" description="Charge relay system" evidence="15">
    <location>
        <position position="315"/>
    </location>
</feature>
<feature type="binding site" evidence="15">
    <location>
        <position position="608"/>
    </location>
    <ligand>
        <name>Ca(2+)</name>
        <dbReference type="ChEBI" id="CHEBI:29108"/>
    </ligand>
</feature>
<evidence type="ECO:0000256" key="10">
    <source>
        <dbReference type="ARBA" id="ARBA00022825"/>
    </source>
</evidence>
<accession>A0A165D294</accession>
<evidence type="ECO:0000256" key="11">
    <source>
        <dbReference type="ARBA" id="ARBA00022837"/>
    </source>
</evidence>
<organism evidence="18 19">
    <name type="scientific">Laetiporus sulphureus 93-53</name>
    <dbReference type="NCBI Taxonomy" id="1314785"/>
    <lineage>
        <taxon>Eukaryota</taxon>
        <taxon>Fungi</taxon>
        <taxon>Dikarya</taxon>
        <taxon>Basidiomycota</taxon>
        <taxon>Agaricomycotina</taxon>
        <taxon>Agaricomycetes</taxon>
        <taxon>Polyporales</taxon>
        <taxon>Laetiporus</taxon>
    </lineage>
</organism>
<feature type="active site" description="Charge relay system" evidence="15">
    <location>
        <position position="564"/>
    </location>
</feature>
<feature type="chain" id="PRO_5007856346" description="tripeptidyl-peptidase II" evidence="16">
    <location>
        <begin position="26"/>
        <end position="649"/>
    </location>
</feature>
<evidence type="ECO:0000256" key="2">
    <source>
        <dbReference type="ARBA" id="ARBA00002451"/>
    </source>
</evidence>
<dbReference type="InParanoid" id="A0A165D294"/>